<feature type="transmembrane region" description="Helical" evidence="13">
    <location>
        <begin position="94"/>
        <end position="114"/>
    </location>
</feature>
<evidence type="ECO:0000256" key="7">
    <source>
        <dbReference type="ARBA" id="ARBA00022723"/>
    </source>
</evidence>
<dbReference type="InterPro" id="IPR008915">
    <property type="entry name" value="Peptidase_M50"/>
</dbReference>
<organism evidence="15 16">
    <name type="scientific">Candidatus Sungiibacteriota bacterium</name>
    <dbReference type="NCBI Taxonomy" id="2750080"/>
    <lineage>
        <taxon>Bacteria</taxon>
        <taxon>Candidatus Sungiibacteriota</taxon>
    </lineage>
</organism>
<dbReference type="CDD" id="cd06158">
    <property type="entry name" value="S2P-M50_like_1"/>
    <property type="match status" value="1"/>
</dbReference>
<keyword evidence="9" id="KW-0862">Zinc</keyword>
<evidence type="ECO:0000256" key="1">
    <source>
        <dbReference type="ARBA" id="ARBA00001947"/>
    </source>
</evidence>
<evidence type="ECO:0000256" key="2">
    <source>
        <dbReference type="ARBA" id="ARBA00004651"/>
    </source>
</evidence>
<feature type="transmembrane region" description="Helical" evidence="13">
    <location>
        <begin position="181"/>
        <end position="205"/>
    </location>
</feature>
<dbReference type="GO" id="GO:0005886">
    <property type="term" value="C:plasma membrane"/>
    <property type="evidence" value="ECO:0007669"/>
    <property type="project" value="UniProtKB-SubCell"/>
</dbReference>
<dbReference type="EMBL" id="CP066690">
    <property type="protein sequence ID" value="QQG45013.1"/>
    <property type="molecule type" value="Genomic_DNA"/>
</dbReference>
<proteinExistence type="inferred from homology"/>
<dbReference type="GO" id="GO:0008237">
    <property type="term" value="F:metallopeptidase activity"/>
    <property type="evidence" value="ECO:0007669"/>
    <property type="project" value="UniProtKB-KW"/>
</dbReference>
<dbReference type="Proteomes" id="UP000595618">
    <property type="component" value="Chromosome"/>
</dbReference>
<dbReference type="GO" id="GO:0006508">
    <property type="term" value="P:proteolysis"/>
    <property type="evidence" value="ECO:0007669"/>
    <property type="project" value="UniProtKB-KW"/>
</dbReference>
<comment type="subcellular location">
    <subcellularLocation>
        <location evidence="2">Cell membrane</location>
        <topology evidence="2">Multi-pass membrane protein</topology>
    </subcellularLocation>
</comment>
<evidence type="ECO:0000256" key="11">
    <source>
        <dbReference type="ARBA" id="ARBA00023049"/>
    </source>
</evidence>
<dbReference type="PANTHER" id="PTHR35864:SF1">
    <property type="entry name" value="ZINC METALLOPROTEASE YWHC-RELATED"/>
    <property type="match status" value="1"/>
</dbReference>
<reference evidence="15 16" key="1">
    <citation type="submission" date="2020-07" db="EMBL/GenBank/DDBJ databases">
        <title>Huge and variable diversity of episymbiotic CPR bacteria and DPANN archaea in groundwater ecosystems.</title>
        <authorList>
            <person name="He C.Y."/>
            <person name="Keren R."/>
            <person name="Whittaker M."/>
            <person name="Farag I.F."/>
            <person name="Doudna J."/>
            <person name="Cate J.H.D."/>
            <person name="Banfield J.F."/>
        </authorList>
    </citation>
    <scope>NUCLEOTIDE SEQUENCE [LARGE SCALE GENOMIC DNA]</scope>
    <source>
        <strain evidence="15">NC_groundwater_541_Ag_S-0.1um_46_50</strain>
    </source>
</reference>
<evidence type="ECO:0000256" key="10">
    <source>
        <dbReference type="ARBA" id="ARBA00022989"/>
    </source>
</evidence>
<evidence type="ECO:0000256" key="13">
    <source>
        <dbReference type="SAM" id="Phobius"/>
    </source>
</evidence>
<evidence type="ECO:0000256" key="5">
    <source>
        <dbReference type="ARBA" id="ARBA00022670"/>
    </source>
</evidence>
<evidence type="ECO:0000259" key="14">
    <source>
        <dbReference type="Pfam" id="PF02163"/>
    </source>
</evidence>
<feature type="transmembrane region" description="Helical" evidence="13">
    <location>
        <begin position="54"/>
        <end position="74"/>
    </location>
</feature>
<name>A0A7T5RJ13_9BACT</name>
<evidence type="ECO:0000256" key="4">
    <source>
        <dbReference type="ARBA" id="ARBA00022475"/>
    </source>
</evidence>
<sequence>MENAIGAIFYIAVLVFSVVIHEVSHGYTARRLGDRTAEDAGRLTLNPIPHLDPFGSILLPAFLLLIGSPILIGWAKPVPYNPYNLRNQKWGPALVGAAGPLANISLAVIFGLLVRFLPSLSVGLSGIFILNFITIASTIALLNLALAFFNLVPIPPLDGSKVLFGILPYQWRGVQYFLEQYGTFLLLIFIFFFARLLFPIVLFFFRLITGTSPFF</sequence>
<keyword evidence="6 13" id="KW-0812">Transmembrane</keyword>
<keyword evidence="10 13" id="KW-1133">Transmembrane helix</keyword>
<keyword evidence="12 13" id="KW-0472">Membrane</keyword>
<dbReference type="InterPro" id="IPR044537">
    <property type="entry name" value="Rip2-like"/>
</dbReference>
<keyword evidence="5 15" id="KW-0645">Protease</keyword>
<dbReference type="AlphaFoldDB" id="A0A7T5RJ13"/>
<evidence type="ECO:0000256" key="12">
    <source>
        <dbReference type="ARBA" id="ARBA00023136"/>
    </source>
</evidence>
<evidence type="ECO:0000256" key="6">
    <source>
        <dbReference type="ARBA" id="ARBA00022692"/>
    </source>
</evidence>
<evidence type="ECO:0000256" key="8">
    <source>
        <dbReference type="ARBA" id="ARBA00022801"/>
    </source>
</evidence>
<evidence type="ECO:0000313" key="16">
    <source>
        <dbReference type="Proteomes" id="UP000595618"/>
    </source>
</evidence>
<dbReference type="PANTHER" id="PTHR35864">
    <property type="entry name" value="ZINC METALLOPROTEASE MJ0611-RELATED"/>
    <property type="match status" value="1"/>
</dbReference>
<protein>
    <submittedName>
        <fullName evidence="15">Site-2 protease family protein</fullName>
    </submittedName>
</protein>
<comment type="cofactor">
    <cofactor evidence="1">
        <name>Zn(2+)</name>
        <dbReference type="ChEBI" id="CHEBI:29105"/>
    </cofactor>
</comment>
<evidence type="ECO:0000256" key="9">
    <source>
        <dbReference type="ARBA" id="ARBA00022833"/>
    </source>
</evidence>
<feature type="transmembrane region" description="Helical" evidence="13">
    <location>
        <begin position="126"/>
        <end position="149"/>
    </location>
</feature>
<keyword evidence="4" id="KW-1003">Cell membrane</keyword>
<dbReference type="GO" id="GO:0046872">
    <property type="term" value="F:metal ion binding"/>
    <property type="evidence" value="ECO:0007669"/>
    <property type="project" value="UniProtKB-KW"/>
</dbReference>
<comment type="similarity">
    <text evidence="3">Belongs to the peptidase M50B family.</text>
</comment>
<evidence type="ECO:0000256" key="3">
    <source>
        <dbReference type="ARBA" id="ARBA00007931"/>
    </source>
</evidence>
<gene>
    <name evidence="15" type="ORF">HYW89_03350</name>
</gene>
<evidence type="ECO:0000313" key="15">
    <source>
        <dbReference type="EMBL" id="QQG45013.1"/>
    </source>
</evidence>
<keyword evidence="11" id="KW-0482">Metalloprotease</keyword>
<dbReference type="Pfam" id="PF02163">
    <property type="entry name" value="Peptidase_M50"/>
    <property type="match status" value="1"/>
</dbReference>
<dbReference type="InterPro" id="IPR052348">
    <property type="entry name" value="Metallopeptidase_M50B"/>
</dbReference>
<accession>A0A7T5RJ13</accession>
<keyword evidence="7" id="KW-0479">Metal-binding</keyword>
<feature type="transmembrane region" description="Helical" evidence="13">
    <location>
        <begin position="6"/>
        <end position="23"/>
    </location>
</feature>
<feature type="domain" description="Peptidase M50" evidence="14">
    <location>
        <begin position="131"/>
        <end position="186"/>
    </location>
</feature>
<keyword evidence="8" id="KW-0378">Hydrolase</keyword>